<dbReference type="SMART" id="SM00220">
    <property type="entry name" value="S_TKc"/>
    <property type="match status" value="1"/>
</dbReference>
<dbReference type="Proteomes" id="UP000326759">
    <property type="component" value="Unassembled WGS sequence"/>
</dbReference>
<dbReference type="SUPFAM" id="SSF48371">
    <property type="entry name" value="ARM repeat"/>
    <property type="match status" value="1"/>
</dbReference>
<reference evidence="4 5" key="1">
    <citation type="journal article" date="2019" name="PLoS Biol.">
        <title>Sex chromosomes control vertical transmission of feminizing Wolbachia symbionts in an isopod.</title>
        <authorList>
            <person name="Becking T."/>
            <person name="Chebbi M.A."/>
            <person name="Giraud I."/>
            <person name="Moumen B."/>
            <person name="Laverre T."/>
            <person name="Caubet Y."/>
            <person name="Peccoud J."/>
            <person name="Gilbert C."/>
            <person name="Cordaux R."/>
        </authorList>
    </citation>
    <scope>NUCLEOTIDE SEQUENCE [LARGE SCALE GENOMIC DNA]</scope>
    <source>
        <strain evidence="4">ANa2</strain>
        <tissue evidence="4">Whole body excluding digestive tract and cuticle</tissue>
    </source>
</reference>
<dbReference type="OrthoDB" id="79687at2759"/>
<feature type="region of interest" description="Disordered" evidence="2">
    <location>
        <begin position="647"/>
        <end position="739"/>
    </location>
</feature>
<feature type="compositionally biased region" description="Polar residues" evidence="2">
    <location>
        <begin position="709"/>
        <end position="721"/>
    </location>
</feature>
<dbReference type="InterPro" id="IPR000719">
    <property type="entry name" value="Prot_kinase_dom"/>
</dbReference>
<dbReference type="InterPro" id="IPR016024">
    <property type="entry name" value="ARM-type_fold"/>
</dbReference>
<feature type="compositionally biased region" description="Polar residues" evidence="2">
    <location>
        <begin position="674"/>
        <end position="695"/>
    </location>
</feature>
<dbReference type="GO" id="GO:0005524">
    <property type="term" value="F:ATP binding"/>
    <property type="evidence" value="ECO:0007669"/>
    <property type="project" value="InterPro"/>
</dbReference>
<protein>
    <submittedName>
        <fullName evidence="4">SCY1-like protein 2</fullName>
    </submittedName>
</protein>
<sequence>MSNFVKILLKMESMLNKLKSTVSSAASNAVSNAVSIASQVSNYLPGNPVTREYEATCHIASAGRGLMWKIYKGFKRSTKEEAAIFLFEKRQLDKWDRQERELMLDKIRKGVSQLTRLRHPQILTVQHPLEESRETLAFATEPVLASLANVLGRHDNMPTPVPYHLKDFTFYDVEIKYGLLQISEGLNFLHNSVKIVHRCISPETIVLNQQGAWKLFGFDFCVASHSPPDQPPMWNFEDYESSYHELSQPDLDYLGPEYALSHTMDPATDMFSFGILIYALYNKGRPVFQNHRDFAIFKRNASEVSINIKFKNPNKLSLEDIPSGLKEQVRLMLNSTPQLRPDALQFSKISFFDDIGVKTLNYLDQIFQWDNMQKSQFYKSLPQIIPHLPQRVLLLRVIPCLNKECINPTMVPFVLPVMLQVAESASKEDYIQYILPLLKPIMKIIEPMQVMLLLMLKMELLLSKTPAHDIRTDALPLLYRALECNTQQIQELCLNVLPTCAPLVDNPTMKNALLPRIKKLCLSTGYLSVRVSCLVCIGKVIEYLDKWLVIDEVFPFLETVPSKEAPVIMAMVGIYKVALYHKKLGISKEILATKVLPYLFPLSIENSLSPAQHDTLMILIKDMIERVETEHKTKLEHLNSIRREQKSLELTMPSTIPGSQTDSSKDDKGYVSPEMSSILESTSTKEISKSVSNGLSKGLSLEEKKRLADQQNVQKNFSKQTPLLPSPPPPSQPIKNRSVESNNYSAFVASNISNLNLSNKTDSKFTPQTSMNFNSVGGVGNF</sequence>
<keyword evidence="5" id="KW-1185">Reference proteome</keyword>
<feature type="compositionally biased region" description="Polar residues" evidence="2">
    <location>
        <begin position="652"/>
        <end position="662"/>
    </location>
</feature>
<feature type="domain" description="Protein kinase" evidence="3">
    <location>
        <begin position="56"/>
        <end position="352"/>
    </location>
</feature>
<dbReference type="EMBL" id="SEYY01002505">
    <property type="protein sequence ID" value="KAB7504730.1"/>
    <property type="molecule type" value="Genomic_DNA"/>
</dbReference>
<evidence type="ECO:0000256" key="2">
    <source>
        <dbReference type="SAM" id="MobiDB-lite"/>
    </source>
</evidence>
<accession>A0A5N5TIE3</accession>
<comment type="caution">
    <text evidence="4">The sequence shown here is derived from an EMBL/GenBank/DDBJ whole genome shotgun (WGS) entry which is preliminary data.</text>
</comment>
<dbReference type="FunFam" id="3.30.200.20:FF:000179">
    <property type="entry name" value="SCY1 like pseudokinase 2"/>
    <property type="match status" value="1"/>
</dbReference>
<dbReference type="Gene3D" id="3.30.200.20">
    <property type="entry name" value="Phosphorylase Kinase, domain 1"/>
    <property type="match status" value="1"/>
</dbReference>
<dbReference type="AlphaFoldDB" id="A0A5N5TIE3"/>
<dbReference type="InterPro" id="IPR011989">
    <property type="entry name" value="ARM-like"/>
</dbReference>
<dbReference type="Gene3D" id="1.25.10.10">
    <property type="entry name" value="Leucine-rich Repeat Variant"/>
    <property type="match status" value="1"/>
</dbReference>
<proteinExistence type="inferred from homology"/>
<dbReference type="SUPFAM" id="SSF56112">
    <property type="entry name" value="Protein kinase-like (PK-like)"/>
    <property type="match status" value="1"/>
</dbReference>
<dbReference type="PANTHER" id="PTHR12984">
    <property type="entry name" value="SCY1-RELATED S/T PROTEIN KINASE-LIKE"/>
    <property type="match status" value="1"/>
</dbReference>
<evidence type="ECO:0000313" key="4">
    <source>
        <dbReference type="EMBL" id="KAB7504730.1"/>
    </source>
</evidence>
<evidence type="ECO:0000259" key="3">
    <source>
        <dbReference type="PROSITE" id="PS50011"/>
    </source>
</evidence>
<dbReference type="PROSITE" id="PS50011">
    <property type="entry name" value="PROTEIN_KINASE_DOM"/>
    <property type="match status" value="1"/>
</dbReference>
<gene>
    <name evidence="4" type="primary">Scyl2</name>
    <name evidence="4" type="ORF">Anas_10004</name>
</gene>
<evidence type="ECO:0000256" key="1">
    <source>
        <dbReference type="ARBA" id="ARBA00038349"/>
    </source>
</evidence>
<dbReference type="InterPro" id="IPR051177">
    <property type="entry name" value="CIK-Related_Protein"/>
</dbReference>
<name>A0A5N5TIE3_9CRUS</name>
<dbReference type="GO" id="GO:0004672">
    <property type="term" value="F:protein kinase activity"/>
    <property type="evidence" value="ECO:0007669"/>
    <property type="project" value="InterPro"/>
</dbReference>
<dbReference type="Gene3D" id="1.10.510.10">
    <property type="entry name" value="Transferase(Phosphotransferase) domain 1"/>
    <property type="match status" value="1"/>
</dbReference>
<evidence type="ECO:0000313" key="5">
    <source>
        <dbReference type="Proteomes" id="UP000326759"/>
    </source>
</evidence>
<comment type="similarity">
    <text evidence="1">Belongs to the protein kinase superfamily.</text>
</comment>
<dbReference type="PANTHER" id="PTHR12984:SF6">
    <property type="entry name" value="SCY1-LIKE PROTEIN 2"/>
    <property type="match status" value="1"/>
</dbReference>
<dbReference type="CDD" id="cd14011">
    <property type="entry name" value="PK_SCY1_like"/>
    <property type="match status" value="1"/>
</dbReference>
<dbReference type="InterPro" id="IPR011009">
    <property type="entry name" value="Kinase-like_dom_sf"/>
</dbReference>
<dbReference type="Pfam" id="PF00069">
    <property type="entry name" value="Pkinase"/>
    <property type="match status" value="1"/>
</dbReference>
<organism evidence="4 5">
    <name type="scientific">Armadillidium nasatum</name>
    <dbReference type="NCBI Taxonomy" id="96803"/>
    <lineage>
        <taxon>Eukaryota</taxon>
        <taxon>Metazoa</taxon>
        <taxon>Ecdysozoa</taxon>
        <taxon>Arthropoda</taxon>
        <taxon>Crustacea</taxon>
        <taxon>Multicrustacea</taxon>
        <taxon>Malacostraca</taxon>
        <taxon>Eumalacostraca</taxon>
        <taxon>Peracarida</taxon>
        <taxon>Isopoda</taxon>
        <taxon>Oniscidea</taxon>
        <taxon>Crinocheta</taxon>
        <taxon>Armadillidiidae</taxon>
        <taxon>Armadillidium</taxon>
    </lineage>
</organism>